<feature type="compositionally biased region" description="Basic and acidic residues" evidence="1">
    <location>
        <begin position="466"/>
        <end position="478"/>
    </location>
</feature>
<feature type="compositionally biased region" description="Low complexity" evidence="1">
    <location>
        <begin position="688"/>
        <end position="699"/>
    </location>
</feature>
<feature type="compositionally biased region" description="Polar residues" evidence="1">
    <location>
        <begin position="517"/>
        <end position="532"/>
    </location>
</feature>
<dbReference type="STRING" id="1295533.A0A1E3HN50"/>
<feature type="compositionally biased region" description="Low complexity" evidence="1">
    <location>
        <begin position="858"/>
        <end position="877"/>
    </location>
</feature>
<feature type="compositionally biased region" description="Polar residues" evidence="1">
    <location>
        <begin position="29"/>
        <end position="38"/>
    </location>
</feature>
<feature type="compositionally biased region" description="Low complexity" evidence="1">
    <location>
        <begin position="213"/>
        <end position="226"/>
    </location>
</feature>
<feature type="compositionally biased region" description="Low complexity" evidence="1">
    <location>
        <begin position="39"/>
        <end position="50"/>
    </location>
</feature>
<dbReference type="Proteomes" id="UP000094065">
    <property type="component" value="Unassembled WGS sequence"/>
</dbReference>
<proteinExistence type="predicted"/>
<evidence type="ECO:0000256" key="1">
    <source>
        <dbReference type="SAM" id="MobiDB-lite"/>
    </source>
</evidence>
<feature type="compositionally biased region" description="Polar residues" evidence="1">
    <location>
        <begin position="153"/>
        <end position="168"/>
    </location>
</feature>
<feature type="compositionally biased region" description="Polar residues" evidence="1">
    <location>
        <begin position="1627"/>
        <end position="1638"/>
    </location>
</feature>
<feature type="compositionally biased region" description="Low complexity" evidence="1">
    <location>
        <begin position="893"/>
        <end position="912"/>
    </location>
</feature>
<feature type="compositionally biased region" description="Low complexity" evidence="1">
    <location>
        <begin position="1504"/>
        <end position="1516"/>
    </location>
</feature>
<dbReference type="InterPro" id="IPR027267">
    <property type="entry name" value="AH/BAR_dom_sf"/>
</dbReference>
<dbReference type="GO" id="GO:0031991">
    <property type="term" value="P:regulation of actomyosin contractile ring contraction"/>
    <property type="evidence" value="ECO:0007669"/>
    <property type="project" value="TreeGrafter"/>
</dbReference>
<dbReference type="Gene3D" id="1.20.1270.60">
    <property type="entry name" value="Arfaptin homology (AH) domain/BAR domain"/>
    <property type="match status" value="1"/>
</dbReference>
<feature type="compositionally biased region" description="Polar residues" evidence="1">
    <location>
        <begin position="575"/>
        <end position="588"/>
    </location>
</feature>
<feature type="compositionally biased region" description="Low complexity" evidence="1">
    <location>
        <begin position="325"/>
        <end position="343"/>
    </location>
</feature>
<feature type="compositionally biased region" description="Low complexity" evidence="1">
    <location>
        <begin position="616"/>
        <end position="626"/>
    </location>
</feature>
<feature type="compositionally biased region" description="Low complexity" evidence="1">
    <location>
        <begin position="238"/>
        <end position="251"/>
    </location>
</feature>
<feature type="compositionally biased region" description="Basic and acidic residues" evidence="1">
    <location>
        <begin position="630"/>
        <end position="641"/>
    </location>
</feature>
<feature type="compositionally biased region" description="Polar residues" evidence="1">
    <location>
        <begin position="227"/>
        <end position="237"/>
    </location>
</feature>
<feature type="region of interest" description="Disordered" evidence="1">
    <location>
        <begin position="1448"/>
        <end position="1667"/>
    </location>
</feature>
<dbReference type="RefSeq" id="XP_018993019.1">
    <property type="nucleotide sequence ID" value="XM_019139076.1"/>
</dbReference>
<dbReference type="EMBL" id="AWGJ01000007">
    <property type="protein sequence ID" value="ODN77783.1"/>
    <property type="molecule type" value="Genomic_DNA"/>
</dbReference>
<dbReference type="PROSITE" id="PS50010">
    <property type="entry name" value="DH_2"/>
    <property type="match status" value="1"/>
</dbReference>
<feature type="compositionally biased region" description="Polar residues" evidence="1">
    <location>
        <begin position="799"/>
        <end position="811"/>
    </location>
</feature>
<feature type="compositionally biased region" description="Low complexity" evidence="1">
    <location>
        <begin position="780"/>
        <end position="789"/>
    </location>
</feature>
<name>A0A1E3HN50_9TREE</name>
<dbReference type="Pfam" id="PF00621">
    <property type="entry name" value="RhoGEF"/>
    <property type="match status" value="1"/>
</dbReference>
<feature type="compositionally biased region" description="Polar residues" evidence="1">
    <location>
        <begin position="1461"/>
        <end position="1494"/>
    </location>
</feature>
<dbReference type="SUPFAM" id="SSF103657">
    <property type="entry name" value="BAR/IMD domain-like"/>
    <property type="match status" value="1"/>
</dbReference>
<protein>
    <recommendedName>
        <fullName evidence="2">DH domain-containing protein</fullName>
    </recommendedName>
</protein>
<feature type="compositionally biased region" description="Basic and acidic residues" evidence="1">
    <location>
        <begin position="449"/>
        <end position="458"/>
    </location>
</feature>
<organism evidence="3 4">
    <name type="scientific">Cryptococcus amylolentus CBS 6039</name>
    <dbReference type="NCBI Taxonomy" id="1295533"/>
    <lineage>
        <taxon>Eukaryota</taxon>
        <taxon>Fungi</taxon>
        <taxon>Dikarya</taxon>
        <taxon>Basidiomycota</taxon>
        <taxon>Agaricomycotina</taxon>
        <taxon>Tremellomycetes</taxon>
        <taxon>Tremellales</taxon>
        <taxon>Cryptococcaceae</taxon>
        <taxon>Cryptococcus</taxon>
    </lineage>
</organism>
<feature type="region of interest" description="Disordered" evidence="1">
    <location>
        <begin position="851"/>
        <end position="942"/>
    </location>
</feature>
<dbReference type="PANTHER" id="PTHR22834:SF20">
    <property type="entry name" value="SH3 DOMAIN-CONTAINING PROTEIN"/>
    <property type="match status" value="1"/>
</dbReference>
<dbReference type="SMART" id="SM00325">
    <property type="entry name" value="RhoGEF"/>
    <property type="match status" value="1"/>
</dbReference>
<dbReference type="GO" id="GO:0032955">
    <property type="term" value="P:regulation of division septum assembly"/>
    <property type="evidence" value="ECO:0007669"/>
    <property type="project" value="TreeGrafter"/>
</dbReference>
<reference evidence="3 4" key="1">
    <citation type="submission" date="2016-06" db="EMBL/GenBank/DDBJ databases">
        <title>Evolution of pathogenesis and genome organization in the Tremellales.</title>
        <authorList>
            <person name="Cuomo C."/>
            <person name="Litvintseva A."/>
            <person name="Heitman J."/>
            <person name="Chen Y."/>
            <person name="Sun S."/>
            <person name="Springer D."/>
            <person name="Dromer F."/>
            <person name="Young S."/>
            <person name="Zeng Q."/>
            <person name="Chapman S."/>
            <person name="Gujja S."/>
            <person name="Saif S."/>
            <person name="Birren B."/>
        </authorList>
    </citation>
    <scope>NUCLEOTIDE SEQUENCE [LARGE SCALE GENOMIC DNA]</scope>
    <source>
        <strain evidence="3 4">CBS 6039</strain>
    </source>
</reference>
<evidence type="ECO:0000259" key="2">
    <source>
        <dbReference type="PROSITE" id="PS50010"/>
    </source>
</evidence>
<feature type="compositionally biased region" description="Low complexity" evidence="1">
    <location>
        <begin position="436"/>
        <end position="448"/>
    </location>
</feature>
<dbReference type="SUPFAM" id="SSF48065">
    <property type="entry name" value="DBL homology domain (DH-domain)"/>
    <property type="match status" value="1"/>
</dbReference>
<dbReference type="InterPro" id="IPR000219">
    <property type="entry name" value="DH_dom"/>
</dbReference>
<feature type="region of interest" description="Disordered" evidence="1">
    <location>
        <begin position="1706"/>
        <end position="1740"/>
    </location>
</feature>
<feature type="compositionally biased region" description="Polar residues" evidence="1">
    <location>
        <begin position="358"/>
        <end position="387"/>
    </location>
</feature>
<dbReference type="InterPro" id="IPR035899">
    <property type="entry name" value="DBL_dom_sf"/>
</dbReference>
<dbReference type="Gene3D" id="1.20.900.10">
    <property type="entry name" value="Dbl homology (DH) domain"/>
    <property type="match status" value="1"/>
</dbReference>
<feature type="compositionally biased region" description="Low complexity" evidence="1">
    <location>
        <begin position="62"/>
        <end position="79"/>
    </location>
</feature>
<evidence type="ECO:0000313" key="4">
    <source>
        <dbReference type="Proteomes" id="UP000094065"/>
    </source>
</evidence>
<dbReference type="OrthoDB" id="10256089at2759"/>
<feature type="compositionally biased region" description="Basic and acidic residues" evidence="1">
    <location>
        <begin position="715"/>
        <end position="733"/>
    </location>
</feature>
<feature type="compositionally biased region" description="Polar residues" evidence="1">
    <location>
        <begin position="1544"/>
        <end position="1574"/>
    </location>
</feature>
<feature type="compositionally biased region" description="Polar residues" evidence="1">
    <location>
        <begin position="736"/>
        <end position="753"/>
    </location>
</feature>
<dbReference type="InterPro" id="IPR051492">
    <property type="entry name" value="Dynamin-Rho_GEF"/>
</dbReference>
<dbReference type="PANTHER" id="PTHR22834">
    <property type="entry name" value="NUCLEAR FUSION PROTEIN FUS2"/>
    <property type="match status" value="1"/>
</dbReference>
<feature type="compositionally biased region" description="Basic and acidic residues" evidence="1">
    <location>
        <begin position="659"/>
        <end position="672"/>
    </location>
</feature>
<feature type="domain" description="DH" evidence="2">
    <location>
        <begin position="814"/>
        <end position="1122"/>
    </location>
</feature>
<feature type="compositionally biased region" description="Polar residues" evidence="1">
    <location>
        <begin position="1599"/>
        <end position="1610"/>
    </location>
</feature>
<gene>
    <name evidence="3" type="ORF">L202_04910</name>
</gene>
<feature type="region of interest" description="Disordered" evidence="1">
    <location>
        <begin position="26"/>
        <end position="812"/>
    </location>
</feature>
<dbReference type="GO" id="GO:0005085">
    <property type="term" value="F:guanyl-nucleotide exchange factor activity"/>
    <property type="evidence" value="ECO:0007669"/>
    <property type="project" value="InterPro"/>
</dbReference>
<accession>A0A1E3HN50</accession>
<dbReference type="GO" id="GO:0005737">
    <property type="term" value="C:cytoplasm"/>
    <property type="evidence" value="ECO:0007669"/>
    <property type="project" value="TreeGrafter"/>
</dbReference>
<sequence>MSSPARSPPSAIPRAVSVSDAVRRFEARSGSSIPTRIVSSPASTSAALPARTPPHSPRKNPLRNSPSSNRGSPSYRPPSEAAQPVASTSTATNPPKPRELGLGSPRDERRASETAGIRQRGQGIPSASRLPHSVSLPRDANLIQPEPDDFSPRSETSSQSGFGYSPSRTRLRPSISISGVTPERRMPPLRRRAEKSEGMIRTGSADRILRVKSPPSSTSRQSSFTQAPSPAASSQYFTPSPTTNPLTSPMSGSYDEGERTDSIVDGYFSLGDARNTVYLDPPAISRPPSATDPYQKREDVEPAVNSDAVPTLGNVVLPSDLSRQLSSRPVLHSRSSSASSLSVNGTSGHAGLRRGSSGIASPSLSQSGSHSRSNSPLSHNIPTTVIQEPSPRKSPRKSPQLRINPPAPPSSAKLFNAISSLPTPPVPTKSPLRNFSGRSSAVSSSSRRSGGEGEERSEASTPHKTPQKDGNHAQERVKKVGSMDSVMAVAGTPLSAATRMRRMADATTVESPVKSPLTYSSPSAMTESNRSSYLAEVESPVGYESAAPPRSSQDDRRGSSQSQNEIRFTMLTAPSIYSQSSASGSNYESGPGSAKSWGTEGTTTPRSAESRFFTASTSSNPQPSSSGKLGTERPNGHEIQKRRPLSGVMDHIHVGGWGKKKEDKEKGKESGKQRRFSNGSEKGHRRSSSLPRPSFSMSSDNDSPYANRPSFETRPSFESRPSFETRPSFEKRASFGTPNNSSRHLPPTTSTPLASIPQERSPAKSPSLPILRDPSFPTIATPTGAATGLGKKRAETSKEPLSSLLSGTQTAKSKRSHVLKEIAESERAYAKDLALVRDAFMMPLNLQIGGARPDSMVSFSSSTSSGGSLTPGTPSTTARPGHSKRSSIYTYQTAETSRSSTASAGGPPSATSIPKSPSEGFNMGHFSNKAKSRESLVSSNAPNQAVRTSGIMAPPVGKPLSPADIKAVFLNLDHLAAVADELATRFEEALGREEDVEEGAGKREGEKGDDRLGQVFVAMVPKLRPLYNYYCSRQPSASRHLQTLLSSPLYALHLKAQWAVISPHTHAWNLDSMLIKPVQRLTKYPLLFEDLGKVTTPVHGDYFGIREAGIESRKLAAEVDEGRRRKEVVEMALSNGPAVKKPVGTDKKEAKPQGSKLLGLKRFKKSSVTASASSTTLASASTGPTAPPSLLSDSSLHTLKAHQARLQIFNTSLKTLGQDILLWTASAKEVLRAENAVLRAWDHVGRLEEGDRADHRVLEMRNVVDGLVDGAWSELSVEIKTQILPILSTLLKSMSNPSKVLTKRSSLHADYTKYHSHSSAPLTKKLVALEPNVVKNAQEFVALHEQLLEELPAFLEGCMRILDIAVVGFANAQARYFSNIRVRVREFCLVWVKSPIGVGIYEGADGIRSSDEQMTGDDLEKAWYECWKGCAAALDKFQCTQSSYKPPNLDARMGLNRPRSRTTSLTNSTDLPSPTLRHSASTNNALSSPTSSFFGSGRGDDRLSGAASSSGSAGASFIVTSPGGKEDKRESGGSRFKLLRRSNSKSAVPQLTTPSKPTHTRQGSGLRPSSATSESSRHSWGLPQIPNTTSEGFKGLGLSPTNSLTVSPRQSPRPPQFAGAAEPPSPSLTNGSLVSPNPSFGFGPSGRTPEFGKTPEMGTPRSGISAYFTSRTPDLNMLSGDRHPYSRGGATASEVSLGSLTGLGIGDVPMPMRSPGRRGSGHPFASPTLPPGAAEPGDVSDGWRDEPMLYQCACVADFDPMELGNRRYRGLKFLRMLPGDLIDILHEVGRIEDLPLFPYPGVGVENDGVLVGKGEDGEIGLVICSFLEPLRD</sequence>
<comment type="caution">
    <text evidence="3">The sequence shown here is derived from an EMBL/GenBank/DDBJ whole genome shotgun (WGS) entry which is preliminary data.</text>
</comment>
<dbReference type="GeneID" id="30156219"/>
<keyword evidence="4" id="KW-1185">Reference proteome</keyword>
<evidence type="ECO:0000313" key="3">
    <source>
        <dbReference type="EMBL" id="ODN77783.1"/>
    </source>
</evidence>